<accession>A0A3G4ZWD3</accession>
<feature type="compositionally biased region" description="Polar residues" evidence="4">
    <location>
        <begin position="216"/>
        <end position="227"/>
    </location>
</feature>
<evidence type="ECO:0000313" key="5">
    <source>
        <dbReference type="EMBL" id="AYV77913.1"/>
    </source>
</evidence>
<name>A0A3G4ZWD3_9VIRU</name>
<sequence length="264" mass="30456">MSNKNADYLFRFIVIGQSMVGKTCLVDAYCGNGFHTSHITTIGIDFKITKVTRNKKTVKLHIWDTAGQERFRSLTSEYMRGSNGIIIVYDVANLKTLDESIEIYNELAEKHENLRPVVVLVGSKYDLVEDEFKENPELKQDLIKEINIATSKIKIDHFDWSEKERKTSTTIKYFFTSAVTEFGLKDVFNYMVDRAIENHKSLMPPPLKSLDKTTESKTNPTGKSLKTQIEERKKSKSGENITFKITNDHYDDDKNFIRWCCTIL</sequence>
<dbReference type="CDD" id="cd00154">
    <property type="entry name" value="Rab"/>
    <property type="match status" value="1"/>
</dbReference>
<dbReference type="PRINTS" id="PR00449">
    <property type="entry name" value="RASTRNSFRMNG"/>
</dbReference>
<evidence type="ECO:0000256" key="3">
    <source>
        <dbReference type="ARBA" id="ARBA00023134"/>
    </source>
</evidence>
<evidence type="ECO:0000256" key="1">
    <source>
        <dbReference type="ARBA" id="ARBA00004112"/>
    </source>
</evidence>
<dbReference type="SUPFAM" id="SSF52540">
    <property type="entry name" value="P-loop containing nucleoside triphosphate hydrolases"/>
    <property type="match status" value="1"/>
</dbReference>
<keyword evidence="3" id="KW-0342">GTP-binding</keyword>
<proteinExistence type="predicted"/>
<dbReference type="InterPro" id="IPR001806">
    <property type="entry name" value="Small_GTPase"/>
</dbReference>
<dbReference type="PANTHER" id="PTHR47977">
    <property type="entry name" value="RAS-RELATED PROTEIN RAB"/>
    <property type="match status" value="1"/>
</dbReference>
<protein>
    <submittedName>
        <fullName evidence="5">GTP-binding protein YPTC1</fullName>
    </submittedName>
</protein>
<dbReference type="EMBL" id="MK072067">
    <property type="protein sequence ID" value="AYV77913.1"/>
    <property type="molecule type" value="Genomic_DNA"/>
</dbReference>
<dbReference type="InterPro" id="IPR050227">
    <property type="entry name" value="Rab"/>
</dbReference>
<dbReference type="InterPro" id="IPR027417">
    <property type="entry name" value="P-loop_NTPase"/>
</dbReference>
<comment type="subcellular location">
    <subcellularLocation>
        <location evidence="1">Host cell membrane</location>
        <topology evidence="1">Lipid-anchor</topology>
        <orientation evidence="1">Cytoplasmic side</orientation>
    </subcellularLocation>
</comment>
<dbReference type="GO" id="GO:0020002">
    <property type="term" value="C:host cell plasma membrane"/>
    <property type="evidence" value="ECO:0007669"/>
    <property type="project" value="UniProtKB-SubCell"/>
</dbReference>
<dbReference type="FunFam" id="3.40.50.300:FF:001447">
    <property type="entry name" value="Ras-related protein Rab-1B"/>
    <property type="match status" value="1"/>
</dbReference>
<dbReference type="Pfam" id="PF00071">
    <property type="entry name" value="Ras"/>
    <property type="match status" value="1"/>
</dbReference>
<evidence type="ECO:0000256" key="4">
    <source>
        <dbReference type="SAM" id="MobiDB-lite"/>
    </source>
</evidence>
<gene>
    <name evidence="5" type="ORF">Edafosvirus2_92</name>
</gene>
<dbReference type="PROSITE" id="PS51421">
    <property type="entry name" value="RAS"/>
    <property type="match status" value="1"/>
</dbReference>
<feature type="region of interest" description="Disordered" evidence="4">
    <location>
        <begin position="203"/>
        <end position="233"/>
    </location>
</feature>
<dbReference type="InterPro" id="IPR005225">
    <property type="entry name" value="Small_GTP-bd"/>
</dbReference>
<dbReference type="SMART" id="SM00174">
    <property type="entry name" value="RHO"/>
    <property type="match status" value="1"/>
</dbReference>
<dbReference type="SMART" id="SM00175">
    <property type="entry name" value="RAB"/>
    <property type="match status" value="1"/>
</dbReference>
<dbReference type="GO" id="GO:0005525">
    <property type="term" value="F:GTP binding"/>
    <property type="evidence" value="ECO:0007669"/>
    <property type="project" value="UniProtKB-KW"/>
</dbReference>
<reference evidence="5" key="1">
    <citation type="submission" date="2018-10" db="EMBL/GenBank/DDBJ databases">
        <title>Hidden diversity of soil giant viruses.</title>
        <authorList>
            <person name="Schulz F."/>
            <person name="Alteio L."/>
            <person name="Goudeau D."/>
            <person name="Ryan E.M."/>
            <person name="Malmstrom R.R."/>
            <person name="Blanchard J."/>
            <person name="Woyke T."/>
        </authorList>
    </citation>
    <scope>NUCLEOTIDE SEQUENCE</scope>
    <source>
        <strain evidence="5">EDV1</strain>
    </source>
</reference>
<dbReference type="PROSITE" id="PS51419">
    <property type="entry name" value="RAB"/>
    <property type="match status" value="1"/>
</dbReference>
<evidence type="ECO:0000256" key="2">
    <source>
        <dbReference type="ARBA" id="ARBA00022741"/>
    </source>
</evidence>
<organism evidence="5">
    <name type="scientific">Edafosvirus sp</name>
    <dbReference type="NCBI Taxonomy" id="2487765"/>
    <lineage>
        <taxon>Viruses</taxon>
        <taxon>Varidnaviria</taxon>
        <taxon>Bamfordvirae</taxon>
        <taxon>Nucleocytoviricota</taxon>
        <taxon>Megaviricetes</taxon>
        <taxon>Imitervirales</taxon>
        <taxon>Mimiviridae</taxon>
        <taxon>Klosneuvirinae</taxon>
    </lineage>
</organism>
<dbReference type="Gene3D" id="3.40.50.300">
    <property type="entry name" value="P-loop containing nucleotide triphosphate hydrolases"/>
    <property type="match status" value="1"/>
</dbReference>
<dbReference type="SMART" id="SM00173">
    <property type="entry name" value="RAS"/>
    <property type="match status" value="1"/>
</dbReference>
<keyword evidence="2" id="KW-0547">Nucleotide-binding</keyword>
<dbReference type="PROSITE" id="PS51420">
    <property type="entry name" value="RHO"/>
    <property type="match status" value="1"/>
</dbReference>
<dbReference type="GO" id="GO:0003924">
    <property type="term" value="F:GTPase activity"/>
    <property type="evidence" value="ECO:0007669"/>
    <property type="project" value="InterPro"/>
</dbReference>
<dbReference type="NCBIfam" id="TIGR00231">
    <property type="entry name" value="small_GTP"/>
    <property type="match status" value="1"/>
</dbReference>